<dbReference type="EMBL" id="ML121619">
    <property type="protein sequence ID" value="RPB18617.1"/>
    <property type="molecule type" value="Genomic_DNA"/>
</dbReference>
<protein>
    <submittedName>
        <fullName evidence="1">Uncharacterized protein</fullName>
    </submittedName>
</protein>
<evidence type="ECO:0000313" key="1">
    <source>
        <dbReference type="EMBL" id="RPB18617.1"/>
    </source>
</evidence>
<dbReference type="Proteomes" id="UP000267821">
    <property type="component" value="Unassembled WGS sequence"/>
</dbReference>
<reference evidence="1 2" key="1">
    <citation type="journal article" date="2018" name="Nat. Ecol. Evol.">
        <title>Pezizomycetes genomes reveal the molecular basis of ectomycorrhizal truffle lifestyle.</title>
        <authorList>
            <person name="Murat C."/>
            <person name="Payen T."/>
            <person name="Noel B."/>
            <person name="Kuo A."/>
            <person name="Morin E."/>
            <person name="Chen J."/>
            <person name="Kohler A."/>
            <person name="Krizsan K."/>
            <person name="Balestrini R."/>
            <person name="Da Silva C."/>
            <person name="Montanini B."/>
            <person name="Hainaut M."/>
            <person name="Levati E."/>
            <person name="Barry K.W."/>
            <person name="Belfiori B."/>
            <person name="Cichocki N."/>
            <person name="Clum A."/>
            <person name="Dockter R.B."/>
            <person name="Fauchery L."/>
            <person name="Guy J."/>
            <person name="Iotti M."/>
            <person name="Le Tacon F."/>
            <person name="Lindquist E.A."/>
            <person name="Lipzen A."/>
            <person name="Malagnac F."/>
            <person name="Mello A."/>
            <person name="Molinier V."/>
            <person name="Miyauchi S."/>
            <person name="Poulain J."/>
            <person name="Riccioni C."/>
            <person name="Rubini A."/>
            <person name="Sitrit Y."/>
            <person name="Splivallo R."/>
            <person name="Traeger S."/>
            <person name="Wang M."/>
            <person name="Zifcakova L."/>
            <person name="Wipf D."/>
            <person name="Zambonelli A."/>
            <person name="Paolocci F."/>
            <person name="Nowrousian M."/>
            <person name="Ottonello S."/>
            <person name="Baldrian P."/>
            <person name="Spatafora J.W."/>
            <person name="Henrissat B."/>
            <person name="Nagy L.G."/>
            <person name="Aury J.M."/>
            <person name="Wincker P."/>
            <person name="Grigoriev I.V."/>
            <person name="Bonfante P."/>
            <person name="Martin F.M."/>
        </authorList>
    </citation>
    <scope>NUCLEOTIDE SEQUENCE [LARGE SCALE GENOMIC DNA]</scope>
    <source>
        <strain evidence="1 2">ATCC MYA-4762</strain>
    </source>
</reference>
<sequence length="233" mass="24666">MATYTIKVINGSTARQEFMLFNAQPALSSSVGKAYTNVWVKSPSVMYPHGHATFVITDEDFAVCGTTPQALANGVVVTTGDYQAVSVTGSSPGTKAIVQVVDGGPGFTPATGTTTLANSFAISVEPYNPIEYPNVYCGYGKYDSNNQVVPVTVWSAAPNMTYEITPNITYYIGTGDYKQGTTVDVTTIGPTCKIDFTKAPQPGMTVATTILNNENVYSDPVFSYPADEVPGSS</sequence>
<dbReference type="InParanoid" id="A0A3N4L6V1"/>
<proteinExistence type="predicted"/>
<dbReference type="OrthoDB" id="5413269at2759"/>
<keyword evidence="2" id="KW-1185">Reference proteome</keyword>
<dbReference type="AlphaFoldDB" id="A0A3N4L6V1"/>
<organism evidence="1 2">
    <name type="scientific">Terfezia boudieri ATCC MYA-4762</name>
    <dbReference type="NCBI Taxonomy" id="1051890"/>
    <lineage>
        <taxon>Eukaryota</taxon>
        <taxon>Fungi</taxon>
        <taxon>Dikarya</taxon>
        <taxon>Ascomycota</taxon>
        <taxon>Pezizomycotina</taxon>
        <taxon>Pezizomycetes</taxon>
        <taxon>Pezizales</taxon>
        <taxon>Pezizaceae</taxon>
        <taxon>Terfezia</taxon>
    </lineage>
</organism>
<dbReference type="STRING" id="1051890.A0A3N4L6V1"/>
<gene>
    <name evidence="1" type="ORF">L211DRAFT_719055</name>
</gene>
<evidence type="ECO:0000313" key="2">
    <source>
        <dbReference type="Proteomes" id="UP000267821"/>
    </source>
</evidence>
<name>A0A3N4L6V1_9PEZI</name>
<accession>A0A3N4L6V1</accession>